<dbReference type="Gene3D" id="3.40.50.300">
    <property type="entry name" value="P-loop containing nucleotide triphosphate hydrolases"/>
    <property type="match status" value="1"/>
</dbReference>
<dbReference type="InterPro" id="IPR011703">
    <property type="entry name" value="ATPase_AAA-3"/>
</dbReference>
<dbReference type="PANTHER" id="PTHR42759">
    <property type="entry name" value="MOXR FAMILY PROTEIN"/>
    <property type="match status" value="1"/>
</dbReference>
<evidence type="ECO:0000313" key="4">
    <source>
        <dbReference type="Proteomes" id="UP000619838"/>
    </source>
</evidence>
<accession>A0ABR9XPR5</accession>
<dbReference type="Pfam" id="PF17863">
    <property type="entry name" value="AAA_lid_2"/>
    <property type="match status" value="1"/>
</dbReference>
<sequence length="332" mass="37040">MQHDARLEELSTRIREASGFVGRVQELMSRYVVGQDRVLDRVLVTLLCNGHILLEGVPGLAKTLIVRTFAAALDLSFRRLQFTPDMLPADLVGTMVYHPQQMTFSARKGALFANVIMADEINRAPAKVQSALLEAMEERQVTIGDETFRLPVPFMVLATQNPVEHEGTYLLPEAQLDRFMLKVIVDYPSYDEELEIMRRSSQAVMVSDVVPVVQPSELDAARALLGQVHVDERLRRYIVDLVSASRSPARLGLDDLGRLVEAGASPRASIFLQQAARAHAFLHHRAFCVPEDVKSLAPDVLRHRIRLSYEAEADNVTPDECVSALLQKVPVP</sequence>
<dbReference type="Pfam" id="PF07726">
    <property type="entry name" value="AAA_3"/>
    <property type="match status" value="1"/>
</dbReference>
<organism evidence="3 4">
    <name type="scientific">Prosthecochloris ethylica</name>
    <dbReference type="NCBI Taxonomy" id="2743976"/>
    <lineage>
        <taxon>Bacteria</taxon>
        <taxon>Pseudomonadati</taxon>
        <taxon>Chlorobiota</taxon>
        <taxon>Chlorobiia</taxon>
        <taxon>Chlorobiales</taxon>
        <taxon>Chlorobiaceae</taxon>
        <taxon>Prosthecochloris</taxon>
    </lineage>
</organism>
<dbReference type="InterPro" id="IPR050764">
    <property type="entry name" value="CbbQ/NirQ/NorQ/GpvN"/>
</dbReference>
<comment type="caution">
    <text evidence="3">The sequence shown here is derived from an EMBL/GenBank/DDBJ whole genome shotgun (WGS) entry which is preliminary data.</text>
</comment>
<dbReference type="RefSeq" id="WP_114607384.1">
    <property type="nucleotide sequence ID" value="NZ_JABVZQ010000002.1"/>
</dbReference>
<protein>
    <submittedName>
        <fullName evidence="3">MoxR family ATPase</fullName>
    </submittedName>
</protein>
<evidence type="ECO:0000259" key="1">
    <source>
        <dbReference type="Pfam" id="PF07726"/>
    </source>
</evidence>
<dbReference type="PANTHER" id="PTHR42759:SF1">
    <property type="entry name" value="MAGNESIUM-CHELATASE SUBUNIT CHLD"/>
    <property type="match status" value="1"/>
</dbReference>
<feature type="domain" description="ChlI/MoxR AAA lid" evidence="2">
    <location>
        <begin position="260"/>
        <end position="322"/>
    </location>
</feature>
<dbReference type="SUPFAM" id="SSF52540">
    <property type="entry name" value="P-loop containing nucleoside triphosphate hydrolases"/>
    <property type="match status" value="1"/>
</dbReference>
<reference evidence="3 4" key="1">
    <citation type="journal article" date="2020" name="Microorganisms">
        <title>Simultaneous Genome Sequencing of Prosthecochloris ethylica and Desulfuromonas acetoxidans within a Syntrophic Mixture Reveals Unique Pili and Protein Interactions.</title>
        <authorList>
            <person name="Kyndt J.A."/>
            <person name="Van Beeumen J.J."/>
            <person name="Meyer T.E."/>
        </authorList>
    </citation>
    <scope>NUCLEOTIDE SEQUENCE [LARGE SCALE GENOMIC DNA]</scope>
    <source>
        <strain evidence="3 4">N3</strain>
    </source>
</reference>
<dbReference type="CDD" id="cd00009">
    <property type="entry name" value="AAA"/>
    <property type="match status" value="1"/>
</dbReference>
<feature type="domain" description="ATPase AAA-3" evidence="1">
    <location>
        <begin position="51"/>
        <end position="181"/>
    </location>
</feature>
<name>A0ABR9XPR5_9CHLB</name>
<dbReference type="Proteomes" id="UP000619838">
    <property type="component" value="Unassembled WGS sequence"/>
</dbReference>
<dbReference type="InterPro" id="IPR041628">
    <property type="entry name" value="ChlI/MoxR_AAA_lid"/>
</dbReference>
<gene>
    <name evidence="3" type="ORF">INT08_01210</name>
</gene>
<dbReference type="Gene3D" id="1.10.8.80">
    <property type="entry name" value="Magnesium chelatase subunit I, C-Terminal domain"/>
    <property type="match status" value="1"/>
</dbReference>
<dbReference type="PIRSF" id="PIRSF002849">
    <property type="entry name" value="AAA_ATPase_chaperone_MoxR_prd"/>
    <property type="match status" value="1"/>
</dbReference>
<evidence type="ECO:0000313" key="3">
    <source>
        <dbReference type="EMBL" id="MBF0635801.1"/>
    </source>
</evidence>
<evidence type="ECO:0000259" key="2">
    <source>
        <dbReference type="Pfam" id="PF17863"/>
    </source>
</evidence>
<dbReference type="InterPro" id="IPR027417">
    <property type="entry name" value="P-loop_NTPase"/>
</dbReference>
<proteinExistence type="predicted"/>
<keyword evidence="4" id="KW-1185">Reference proteome</keyword>
<dbReference type="EMBL" id="JADGII010000001">
    <property type="protein sequence ID" value="MBF0635801.1"/>
    <property type="molecule type" value="Genomic_DNA"/>
</dbReference>